<evidence type="ECO:0000256" key="4">
    <source>
        <dbReference type="ARBA" id="ARBA00023136"/>
    </source>
</evidence>
<comment type="subcellular location">
    <subcellularLocation>
        <location evidence="1">Bacterial flagellum</location>
    </subcellularLocation>
    <subcellularLocation>
        <location evidence="2">Cell outer membrane</location>
    </subcellularLocation>
</comment>
<protein>
    <recommendedName>
        <fullName evidence="8">Flagellar L-ring protein</fullName>
    </recommendedName>
</protein>
<dbReference type="PANTHER" id="PTHR34933">
    <property type="entry name" value="FLAGELLAR L-RING PROTEIN"/>
    <property type="match status" value="1"/>
</dbReference>
<keyword evidence="4" id="KW-0472">Membrane</keyword>
<dbReference type="GO" id="GO:0009279">
    <property type="term" value="C:cell outer membrane"/>
    <property type="evidence" value="ECO:0007669"/>
    <property type="project" value="UniProtKB-SubCell"/>
</dbReference>
<evidence type="ECO:0000313" key="7">
    <source>
        <dbReference type="EMBL" id="SVB16680.1"/>
    </source>
</evidence>
<dbReference type="AlphaFoldDB" id="A0A382BS66"/>
<sequence>MKSSKISLCTNTLKIAVLMLCLIGITACANTHKAIDPKSAVIPQKIYKAQPVKFNDGGIWPGDTPKNLLFEDTKARKVGDLVTVILNETATSTQTATTDTSKSASIALGTTGVMGLPSDMGVKNFLGLGNGFDPSVGATNERANKGSGTTSRSGSLTGTVAATIVSINENGNFVIEGKRSVKINQEEQLMVLTGVIRPSDVNYDNTINSSLIANASITYSGDGVIAEEQRVGWLYRALSYVWPF</sequence>
<evidence type="ECO:0000256" key="1">
    <source>
        <dbReference type="ARBA" id="ARBA00004365"/>
    </source>
</evidence>
<dbReference type="GO" id="GO:0071973">
    <property type="term" value="P:bacterial-type flagellum-dependent cell motility"/>
    <property type="evidence" value="ECO:0007669"/>
    <property type="project" value="InterPro"/>
</dbReference>
<accession>A0A382BS66</accession>
<proteinExistence type="inferred from homology"/>
<dbReference type="Pfam" id="PF02107">
    <property type="entry name" value="FlgH"/>
    <property type="match status" value="1"/>
</dbReference>
<gene>
    <name evidence="7" type="ORF">METZ01_LOCUS169534</name>
</gene>
<keyword evidence="5" id="KW-0975">Bacterial flagellum</keyword>
<evidence type="ECO:0000256" key="5">
    <source>
        <dbReference type="ARBA" id="ARBA00023143"/>
    </source>
</evidence>
<dbReference type="GO" id="GO:0009427">
    <property type="term" value="C:bacterial-type flagellum basal body, distal rod, L ring"/>
    <property type="evidence" value="ECO:0007669"/>
    <property type="project" value="InterPro"/>
</dbReference>
<dbReference type="PANTHER" id="PTHR34933:SF1">
    <property type="entry name" value="FLAGELLAR L-RING PROTEIN"/>
    <property type="match status" value="1"/>
</dbReference>
<dbReference type="PRINTS" id="PR01008">
    <property type="entry name" value="FLGLRINGFLGH"/>
</dbReference>
<dbReference type="InterPro" id="IPR000527">
    <property type="entry name" value="Flag_Lring"/>
</dbReference>
<dbReference type="EMBL" id="UINC01031129">
    <property type="protein sequence ID" value="SVB16680.1"/>
    <property type="molecule type" value="Genomic_DNA"/>
</dbReference>
<evidence type="ECO:0000256" key="6">
    <source>
        <dbReference type="ARBA" id="ARBA00023237"/>
    </source>
</evidence>
<evidence type="ECO:0008006" key="8">
    <source>
        <dbReference type="Google" id="ProtNLM"/>
    </source>
</evidence>
<dbReference type="HAMAP" id="MF_00415">
    <property type="entry name" value="FlgH"/>
    <property type="match status" value="1"/>
</dbReference>
<keyword evidence="3" id="KW-0732">Signal</keyword>
<reference evidence="7" key="1">
    <citation type="submission" date="2018-05" db="EMBL/GenBank/DDBJ databases">
        <authorList>
            <person name="Lanie J.A."/>
            <person name="Ng W.-L."/>
            <person name="Kazmierczak K.M."/>
            <person name="Andrzejewski T.M."/>
            <person name="Davidsen T.M."/>
            <person name="Wayne K.J."/>
            <person name="Tettelin H."/>
            <person name="Glass J.I."/>
            <person name="Rusch D."/>
            <person name="Podicherti R."/>
            <person name="Tsui H.-C.T."/>
            <person name="Winkler M.E."/>
        </authorList>
    </citation>
    <scope>NUCLEOTIDE SEQUENCE</scope>
</reference>
<keyword evidence="6" id="KW-0998">Cell outer membrane</keyword>
<dbReference type="GO" id="GO:0003774">
    <property type="term" value="F:cytoskeletal motor activity"/>
    <property type="evidence" value="ECO:0007669"/>
    <property type="project" value="InterPro"/>
</dbReference>
<name>A0A382BS66_9ZZZZ</name>
<dbReference type="PROSITE" id="PS51257">
    <property type="entry name" value="PROKAR_LIPOPROTEIN"/>
    <property type="match status" value="1"/>
</dbReference>
<evidence type="ECO:0000256" key="3">
    <source>
        <dbReference type="ARBA" id="ARBA00022729"/>
    </source>
</evidence>
<evidence type="ECO:0000256" key="2">
    <source>
        <dbReference type="ARBA" id="ARBA00004442"/>
    </source>
</evidence>
<organism evidence="7">
    <name type="scientific">marine metagenome</name>
    <dbReference type="NCBI Taxonomy" id="408172"/>
    <lineage>
        <taxon>unclassified sequences</taxon>
        <taxon>metagenomes</taxon>
        <taxon>ecological metagenomes</taxon>
    </lineage>
</organism>